<dbReference type="EMBL" id="VZCR01000088">
    <property type="protein sequence ID" value="MQN32783.1"/>
    <property type="molecule type" value="Genomic_DNA"/>
</dbReference>
<dbReference type="PANTHER" id="PTHR42957:SF2">
    <property type="entry name" value="HELICASE HERA CENTRAL DOMAIN-CONTAINING PROTEIN"/>
    <property type="match status" value="1"/>
</dbReference>
<dbReference type="Proteomes" id="UP000420707">
    <property type="component" value="Unassembled WGS sequence"/>
</dbReference>
<dbReference type="SUPFAM" id="SSF52540">
    <property type="entry name" value="P-loop containing nucleoside triphosphate hydrolases"/>
    <property type="match status" value="1"/>
</dbReference>
<dbReference type="GO" id="GO:0005524">
    <property type="term" value="F:ATP binding"/>
    <property type="evidence" value="ECO:0007669"/>
    <property type="project" value="UniProtKB-KW"/>
</dbReference>
<dbReference type="InterPro" id="IPR027417">
    <property type="entry name" value="P-loop_NTPase"/>
</dbReference>
<accession>A0AAW9TD29</accession>
<name>A0AAW9TD29_9BACT</name>
<keyword evidence="2" id="KW-0067">ATP-binding</keyword>
<dbReference type="Gene3D" id="3.40.50.300">
    <property type="entry name" value="P-loop containing nucleotide triphosphate hydrolases"/>
    <property type="match status" value="1"/>
</dbReference>
<organism evidence="2 3">
    <name type="scientific">Segatella copri</name>
    <dbReference type="NCBI Taxonomy" id="165179"/>
    <lineage>
        <taxon>Bacteria</taxon>
        <taxon>Pseudomonadati</taxon>
        <taxon>Bacteroidota</taxon>
        <taxon>Bacteroidia</taxon>
        <taxon>Bacteroidales</taxon>
        <taxon>Prevotellaceae</taxon>
        <taxon>Segatella</taxon>
    </lineage>
</organism>
<dbReference type="NCBIfam" id="NF047742">
    <property type="entry name" value="antiphage_MADS8"/>
    <property type="match status" value="1"/>
</dbReference>
<evidence type="ECO:0000256" key="1">
    <source>
        <dbReference type="SAM" id="MobiDB-lite"/>
    </source>
</evidence>
<dbReference type="InterPro" id="IPR008571">
    <property type="entry name" value="HerA-like"/>
</dbReference>
<sequence length="1842" mass="208578">MEKIKTLYYERFIQHVVDSYSAKLKAAKPGHCMKITGLALKELRVLLPLLRPLNSEMEVYILSETEKGEEFIHATKLIELRNNPDKAVLILVPSNSRTSAEDSYGDATFQNLSVAELQDSFIWKLIDEMPNEKEFLWKQMTDLFEEIKPSRTSVVNYLLYLEMQQFSDEAWGNGLYLFGMLPDRDLVKNEGSVRRRFMLNKEKVSSVMADFSMTAADRIASLPLVRNTVQKELMKYFTTTENIEDALSLFENIHENHPEFNYAGLPWIDKGEDRPVKLTVEIVSGKDAKKELVRDFETGALILGIPKDKKGKISFIITTDPSPKDYPDIFSFEIALVNIEDFTEIGVVKKAKVGTNKRASRKLSLNIPYGFVEEGEYMLRVRALDENGIVLDTLKVFKEERIQAAWLDAKEQNQNLLMEQYRLEQHVAYCNESESFTITEDNTDIGTTVDKRGKVNSFTQAAIHYRSTHLAKEEELDLPNDAAERGAWIEGTLNSTYQFDFGAAYAYQIQLPKKLIQLETTFLVNSSNFGHVEALLSGNPTDTKLLDPTDTAKQYPLFIAAKGITIPEELASLREELFCVMRESADNETGLTCTTDFASNIGLVKAYLSEYDLWLRNLSEQELNEAQIITLQNLDTVLLTVEMPDGSNENVKLIAPLHPLRLAWMVNLYELYQDWEEKTLENPKYRKAWYRKLDKLFLGLLPMEIAPLVLSENSLKEAYQYIGEITFGWGAYAQPSFGKEEAFASGYRQLKSYTAMLLNVAREKRIDSDVSKELVVRHLFNYGLSHPYTDKLVINLFNAGDASVFAQALIELEKIGLGLDLTYEIRLFSDNNMLQSGEAFKDLLDPDAAGAPEAEVFSQASTNRLFPKLRFSLNRVSDFIDNHDKYQAHLSFLVNPFAVNTELVRPDELSRSFYLNGTICRNVVNATKEGKSFVWNRYFSNKILPNPVSESANLEVSLFARLQESTGKLLSSTLEESVPATTLRLKENDMMLLSFVHDSSDWVITFDKNMGPEFYDLPCAGENDVPYLLDYVPGEEATGVSSYLTTKPTSEIGALMIPLFKEYGINLEKYDNFKQILEDVRSVSSSLIMQVNATSRKGFEVIGTTLCKRFLEKKGITKESFLIPIDLHKELFVDLDNENKERADNLVVKMDPAKKELLFTVVEIKCRNAHYNADELHEKMVNQMENTIFALRSHFEMAVDGYDRLDRELKVLELKSFLEFYIRRAIRYGQLDPQFAHEYMVFLSKLADGYTIRFKQLGVVFDFTQMERQKKDFYGDAVIYTMGEPVIGEILNTEGTLNTQVLEAMDKEFVNYFEPTFAPVKAHVDNNVSVQFVQVSKEPEQDSEYEVIIPSKHAEKPVVKVSPENNMMDKTGDEPEEQPSVSFTPSEDKVSGDVDGCDDAETPDIIAHKDIDSNKVEDDIEPTELKTETEQVPEDSNYQEPHCDVIIGKNGDSPQYGVLGKMISNGRVIGLDLNECNTVSLFGVQGAGKSYTIGSITEMVLRQFSKVNKLPAPMASVIFHYSDSMDYAPEFTSMVYPNDEAGQLAKLKAEYGAEPGNIKDVVLLAPESQVETRKAEYPDIEVLSIGFDSAELSVKDWMFLLGAMGNDSTYIKELKQIMKACRYDISLANIRNGVANSVHMSASQRSLAEQKLEFAEEYITDGKKLQQYLKPGRLIIVDLRDEFIEKDEALGLFVVMLNIFSSVMNVDGRAFNKFIVFDEAHKYMNNKELVGSITTAIREMRHKGVSIMIASQDPMSLPTEIIELSSIVVMHRFSSPAWVKHVQKAITPLQTLTATEMASLGSGEAYLWANKASDKAITQRPIKISIRPRVTKHGGDTIQAVK</sequence>
<keyword evidence="2" id="KW-0547">Nucleotide-binding</keyword>
<reference evidence="3" key="1">
    <citation type="submission" date="2019-09" db="EMBL/GenBank/DDBJ databases">
        <title>Distinct polysaccharide growth profiles of human intestinal Prevotella copri isolates.</title>
        <authorList>
            <person name="Fehlner-Peach H."/>
            <person name="Magnabosco C."/>
            <person name="Raghavan V."/>
            <person name="Scher J.U."/>
            <person name="Tett A."/>
            <person name="Cox L.M."/>
            <person name="Gottsegen C."/>
            <person name="Watters A."/>
            <person name="Wiltshire- Gordon J.D."/>
            <person name="Segata N."/>
            <person name="Bonneau R."/>
            <person name="Littman D.R."/>
        </authorList>
    </citation>
    <scope>NUCLEOTIDE SEQUENCE [LARGE SCALE GENOMIC DNA]</scope>
    <source>
        <strain evidence="3">iAP146</strain>
    </source>
</reference>
<comment type="caution">
    <text evidence="2">The sequence shown here is derived from an EMBL/GenBank/DDBJ whole genome shotgun (WGS) entry which is preliminary data.</text>
</comment>
<proteinExistence type="predicted"/>
<evidence type="ECO:0000313" key="2">
    <source>
        <dbReference type="EMBL" id="MQN32783.1"/>
    </source>
</evidence>
<feature type="region of interest" description="Disordered" evidence="1">
    <location>
        <begin position="1364"/>
        <end position="1393"/>
    </location>
</feature>
<dbReference type="RefSeq" id="WP_153086138.1">
    <property type="nucleotide sequence ID" value="NZ_VZAM01000060.1"/>
</dbReference>
<gene>
    <name evidence="2" type="ORF">F7D90_12730</name>
</gene>
<dbReference type="PANTHER" id="PTHR42957">
    <property type="entry name" value="HELICASE MJ1565-RELATED"/>
    <property type="match status" value="1"/>
</dbReference>
<protein>
    <submittedName>
        <fullName evidence="2">ATP-binding protein</fullName>
    </submittedName>
</protein>
<evidence type="ECO:0000313" key="3">
    <source>
        <dbReference type="Proteomes" id="UP000420707"/>
    </source>
</evidence>